<evidence type="ECO:0000313" key="4">
    <source>
        <dbReference type="Proteomes" id="UP000224871"/>
    </source>
</evidence>
<dbReference type="AlphaFoldDB" id="A0A1N6MWF3"/>
<dbReference type="EMBL" id="NIBU01000019">
    <property type="protein sequence ID" value="PHM35900.1"/>
    <property type="molecule type" value="Genomic_DNA"/>
</dbReference>
<gene>
    <name evidence="1" type="ORF">Xinn_01970</name>
    <name evidence="2" type="ORF">XIS1_1790004</name>
</gene>
<organism evidence="2 3">
    <name type="scientific">Xenorhabdus innexi</name>
    <dbReference type="NCBI Taxonomy" id="290109"/>
    <lineage>
        <taxon>Bacteria</taxon>
        <taxon>Pseudomonadati</taxon>
        <taxon>Pseudomonadota</taxon>
        <taxon>Gammaproteobacteria</taxon>
        <taxon>Enterobacterales</taxon>
        <taxon>Morganellaceae</taxon>
        <taxon>Xenorhabdus</taxon>
    </lineage>
</organism>
<reference evidence="2" key="1">
    <citation type="submission" date="2016-12" db="EMBL/GenBank/DDBJ databases">
        <authorList>
            <person name="Song W.-J."/>
            <person name="Kurnit D.M."/>
        </authorList>
    </citation>
    <scope>NUCLEOTIDE SEQUENCE [LARGE SCALE GENOMIC DNA]</scope>
    <source>
        <strain evidence="2">HGB1681</strain>
    </source>
</reference>
<evidence type="ECO:0000313" key="2">
    <source>
        <dbReference type="EMBL" id="SIP73198.1"/>
    </source>
</evidence>
<evidence type="ECO:0000313" key="1">
    <source>
        <dbReference type="EMBL" id="PHM35900.1"/>
    </source>
</evidence>
<dbReference type="Proteomes" id="UP000224871">
    <property type="component" value="Unassembled WGS sequence"/>
</dbReference>
<accession>A0A1N6MWF3</accession>
<dbReference type="Proteomes" id="UP000196435">
    <property type="component" value="Unassembled WGS sequence"/>
</dbReference>
<dbReference type="RefSeq" id="WP_086956657.1">
    <property type="nucleotide sequence ID" value="NZ_CAWNQC010000101.1"/>
</dbReference>
<dbReference type="EMBL" id="FTLG01000089">
    <property type="protein sequence ID" value="SIP73198.1"/>
    <property type="molecule type" value="Genomic_DNA"/>
</dbReference>
<proteinExistence type="predicted"/>
<reference evidence="1 4" key="3">
    <citation type="journal article" date="2017" name="Nat. Microbiol.">
        <title>Natural product diversity associated with the nematode symbionts Photorhabdus and Xenorhabdus.</title>
        <authorList>
            <person name="Tobias N.J."/>
            <person name="Wolff H."/>
            <person name="Djahanschiri B."/>
            <person name="Grundmann F."/>
            <person name="Kronenwerth M."/>
            <person name="Shi Y.M."/>
            <person name="Simonyi S."/>
            <person name="Grun P."/>
            <person name="Shapiro-Ilan D."/>
            <person name="Pidot S.J."/>
            <person name="Stinear T.P."/>
            <person name="Ebersberger I."/>
            <person name="Bode H.B."/>
        </authorList>
    </citation>
    <scope>NUCLEOTIDE SEQUENCE [LARGE SCALE GENOMIC DNA]</scope>
    <source>
        <strain evidence="1 4">DSM 16336</strain>
    </source>
</reference>
<name>A0A1N6MWF3_9GAMM</name>
<reference evidence="3" key="2">
    <citation type="submission" date="2016-12" db="EMBL/GenBank/DDBJ databases">
        <authorList>
            <person name="Gaudriault S."/>
        </authorList>
    </citation>
    <scope>NUCLEOTIDE SEQUENCE [LARGE SCALE GENOMIC DNA]</scope>
    <source>
        <strain evidence="3">HGB1681 (deposited as PTA-6826 in the American Type Culture Collection)</strain>
    </source>
</reference>
<protein>
    <submittedName>
        <fullName evidence="2">Uncharacterized protein</fullName>
    </submittedName>
</protein>
<sequence>MSVVLYDAQENCLYADSICVDNYHRMTVQKVFTYHLDRTNDDERGLAGFVGDPSIGYALIHAYRCGGMNFCEQTRTELLTHFRDSEEGDTGNILIIPEKQPYMWVTSGLSAPFFPVPKQRIVIGDPQITSRVYSNLDHGMLPKEAIEDACCVSKKFDAVHLVSEPVIHISISSPNTEMLINLNDVVR</sequence>
<keyword evidence="4" id="KW-1185">Reference proteome</keyword>
<evidence type="ECO:0000313" key="3">
    <source>
        <dbReference type="Proteomes" id="UP000196435"/>
    </source>
</evidence>